<dbReference type="InterPro" id="IPR011006">
    <property type="entry name" value="CheY-like_superfamily"/>
</dbReference>
<dbReference type="InterPro" id="IPR001789">
    <property type="entry name" value="Sig_transdc_resp-reg_receiver"/>
</dbReference>
<dbReference type="OrthoDB" id="582170at2"/>
<evidence type="ECO:0000256" key="3">
    <source>
        <dbReference type="ARBA" id="ARBA00023125"/>
    </source>
</evidence>
<sequence>MATRLRCLVVEDEAMIADMLEEFLNEIGHEVVASAATFPSAVILARESECDVAILDINLNGEPSYAIGDILRERDIPFMFATGYGAGDLPGRFAAVPVLTKPYQIGVLSKAIENSARAAGGPPAA</sequence>
<keyword evidence="1 4" id="KW-0597">Phosphoprotein</keyword>
<evidence type="ECO:0000313" key="7">
    <source>
        <dbReference type="Proteomes" id="UP000325255"/>
    </source>
</evidence>
<dbReference type="EMBL" id="VWPK01000023">
    <property type="protein sequence ID" value="KAA5611200.1"/>
    <property type="molecule type" value="Genomic_DNA"/>
</dbReference>
<dbReference type="GO" id="GO:0005829">
    <property type="term" value="C:cytosol"/>
    <property type="evidence" value="ECO:0007669"/>
    <property type="project" value="TreeGrafter"/>
</dbReference>
<dbReference type="SUPFAM" id="SSF52172">
    <property type="entry name" value="CheY-like"/>
    <property type="match status" value="1"/>
</dbReference>
<dbReference type="Gene3D" id="3.40.50.2300">
    <property type="match status" value="1"/>
</dbReference>
<dbReference type="GO" id="GO:0032993">
    <property type="term" value="C:protein-DNA complex"/>
    <property type="evidence" value="ECO:0007669"/>
    <property type="project" value="TreeGrafter"/>
</dbReference>
<keyword evidence="3" id="KW-0238">DNA-binding</keyword>
<dbReference type="PANTHER" id="PTHR48111">
    <property type="entry name" value="REGULATOR OF RPOS"/>
    <property type="match status" value="1"/>
</dbReference>
<evidence type="ECO:0000256" key="2">
    <source>
        <dbReference type="ARBA" id="ARBA00023012"/>
    </source>
</evidence>
<comment type="caution">
    <text evidence="6">The sequence shown here is derived from an EMBL/GenBank/DDBJ whole genome shotgun (WGS) entry which is preliminary data.</text>
</comment>
<feature type="domain" description="Response regulatory" evidence="5">
    <location>
        <begin position="6"/>
        <end position="116"/>
    </location>
</feature>
<reference evidence="6 7" key="1">
    <citation type="submission" date="2019-09" db="EMBL/GenBank/DDBJ databases">
        <title>Genome sequence of Rhodovastum atsumiense, a diverse member of the Acetobacteraceae family of non-sulfur purple photosynthetic bacteria.</title>
        <authorList>
            <person name="Meyer T."/>
            <person name="Kyndt J."/>
        </authorList>
    </citation>
    <scope>NUCLEOTIDE SEQUENCE [LARGE SCALE GENOMIC DNA]</scope>
    <source>
        <strain evidence="6 7">DSM 21279</strain>
    </source>
</reference>
<organism evidence="6 7">
    <name type="scientific">Rhodovastum atsumiense</name>
    <dbReference type="NCBI Taxonomy" id="504468"/>
    <lineage>
        <taxon>Bacteria</taxon>
        <taxon>Pseudomonadati</taxon>
        <taxon>Pseudomonadota</taxon>
        <taxon>Alphaproteobacteria</taxon>
        <taxon>Acetobacterales</taxon>
        <taxon>Acetobacteraceae</taxon>
        <taxon>Rhodovastum</taxon>
    </lineage>
</organism>
<feature type="modified residue" description="4-aspartylphosphate" evidence="4">
    <location>
        <position position="56"/>
    </location>
</feature>
<dbReference type="GO" id="GO:0000976">
    <property type="term" value="F:transcription cis-regulatory region binding"/>
    <property type="evidence" value="ECO:0007669"/>
    <property type="project" value="TreeGrafter"/>
</dbReference>
<evidence type="ECO:0000256" key="4">
    <source>
        <dbReference type="PROSITE-ProRule" id="PRU00169"/>
    </source>
</evidence>
<dbReference type="Pfam" id="PF00072">
    <property type="entry name" value="Response_reg"/>
    <property type="match status" value="1"/>
</dbReference>
<dbReference type="Proteomes" id="UP000325255">
    <property type="component" value="Unassembled WGS sequence"/>
</dbReference>
<proteinExistence type="predicted"/>
<dbReference type="GO" id="GO:0006355">
    <property type="term" value="P:regulation of DNA-templated transcription"/>
    <property type="evidence" value="ECO:0007669"/>
    <property type="project" value="TreeGrafter"/>
</dbReference>
<name>A0A5M6ISB5_9PROT</name>
<dbReference type="GO" id="GO:0000156">
    <property type="term" value="F:phosphorelay response regulator activity"/>
    <property type="evidence" value="ECO:0007669"/>
    <property type="project" value="TreeGrafter"/>
</dbReference>
<keyword evidence="2" id="KW-0902">Two-component regulatory system</keyword>
<dbReference type="AlphaFoldDB" id="A0A5M6ISB5"/>
<evidence type="ECO:0000313" key="6">
    <source>
        <dbReference type="EMBL" id="KAA5611200.1"/>
    </source>
</evidence>
<gene>
    <name evidence="6" type="ORF">F1189_15640</name>
</gene>
<protein>
    <submittedName>
        <fullName evidence="6">Response regulator</fullName>
    </submittedName>
</protein>
<evidence type="ECO:0000259" key="5">
    <source>
        <dbReference type="PROSITE" id="PS50110"/>
    </source>
</evidence>
<dbReference type="SMART" id="SM00448">
    <property type="entry name" value="REC"/>
    <property type="match status" value="1"/>
</dbReference>
<dbReference type="InterPro" id="IPR039420">
    <property type="entry name" value="WalR-like"/>
</dbReference>
<dbReference type="PANTHER" id="PTHR48111:SF40">
    <property type="entry name" value="PHOSPHATE REGULON TRANSCRIPTIONAL REGULATORY PROTEIN PHOB"/>
    <property type="match status" value="1"/>
</dbReference>
<dbReference type="PROSITE" id="PS50110">
    <property type="entry name" value="RESPONSE_REGULATORY"/>
    <property type="match status" value="1"/>
</dbReference>
<evidence type="ECO:0000256" key="1">
    <source>
        <dbReference type="ARBA" id="ARBA00022553"/>
    </source>
</evidence>
<keyword evidence="7" id="KW-1185">Reference proteome</keyword>
<accession>A0A5M6ISB5</accession>